<comment type="caution">
    <text evidence="1">The sequence shown here is derived from an EMBL/GenBank/DDBJ whole genome shotgun (WGS) entry which is preliminary data.</text>
</comment>
<name>A0ABQ9I747_9NEOP</name>
<keyword evidence="2" id="KW-1185">Reference proteome</keyword>
<evidence type="ECO:0000313" key="1">
    <source>
        <dbReference type="EMBL" id="KAJ8892472.1"/>
    </source>
</evidence>
<dbReference type="PANTHER" id="PTHR45786">
    <property type="entry name" value="DNA BINDING PROTEIN-LIKE"/>
    <property type="match status" value="1"/>
</dbReference>
<gene>
    <name evidence="1" type="ORF">PR048_005052</name>
</gene>
<sequence>MHEVTATEEEDAWQKGRPLRQVTLTIKPGLGKDPNVYNLPAAVNEVAAIFVDDPMTYPLIFPHGEHGYTSGLSHSVIVSGSRNIVTGNQYRIMQRCHFSILHHSGKLFQQYVVDAYCKAESFRISFIRRNQGKLSD</sequence>
<organism evidence="1 2">
    <name type="scientific">Dryococelus australis</name>
    <dbReference type="NCBI Taxonomy" id="614101"/>
    <lineage>
        <taxon>Eukaryota</taxon>
        <taxon>Metazoa</taxon>
        <taxon>Ecdysozoa</taxon>
        <taxon>Arthropoda</taxon>
        <taxon>Hexapoda</taxon>
        <taxon>Insecta</taxon>
        <taxon>Pterygota</taxon>
        <taxon>Neoptera</taxon>
        <taxon>Polyneoptera</taxon>
        <taxon>Phasmatodea</taxon>
        <taxon>Verophasmatodea</taxon>
        <taxon>Anareolatae</taxon>
        <taxon>Phasmatidae</taxon>
        <taxon>Eurycanthinae</taxon>
        <taxon>Dryococelus</taxon>
    </lineage>
</organism>
<reference evidence="1 2" key="1">
    <citation type="submission" date="2023-02" db="EMBL/GenBank/DDBJ databases">
        <title>LHISI_Scaffold_Assembly.</title>
        <authorList>
            <person name="Stuart O.P."/>
            <person name="Cleave R."/>
            <person name="Magrath M.J.L."/>
            <person name="Mikheyev A.S."/>
        </authorList>
    </citation>
    <scope>NUCLEOTIDE SEQUENCE [LARGE SCALE GENOMIC DNA]</scope>
    <source>
        <strain evidence="1">Daus_M_001</strain>
        <tissue evidence="1">Leg muscle</tissue>
    </source>
</reference>
<dbReference type="PANTHER" id="PTHR45786:SF74">
    <property type="entry name" value="ATP-DEPENDENT DNA HELICASE"/>
    <property type="match status" value="1"/>
</dbReference>
<dbReference type="Proteomes" id="UP001159363">
    <property type="component" value="Chromosome 2"/>
</dbReference>
<dbReference type="EMBL" id="JARBHB010000002">
    <property type="protein sequence ID" value="KAJ8892472.1"/>
    <property type="molecule type" value="Genomic_DNA"/>
</dbReference>
<evidence type="ECO:0000313" key="2">
    <source>
        <dbReference type="Proteomes" id="UP001159363"/>
    </source>
</evidence>
<accession>A0ABQ9I747</accession>
<proteinExistence type="predicted"/>
<protein>
    <submittedName>
        <fullName evidence="1">Uncharacterized protein</fullName>
    </submittedName>
</protein>